<keyword evidence="6" id="KW-0143">Chaperone</keyword>
<sequence>MADSEAWEDFPLHESVFKDDLRRLSQLLRVHDVAQKDIHGNTALHLAVMLGRKDCIQLLLAHGAPVRVKNIQGWTPLAEAISYGDRQSIFTLLKKLKQQSSESLEQRRPALIKALKDIGDFYLELKWDFQSWVPLVSRILPSDICKVHKKGSCLRLDTTLVDFNDMRWERGDITFIFNGDAEPRESLTVLDNVTKVYQKIKSEEMEHELEDEVNILMSSDIMAAQMSTKSITFSRAQSGWLFREDKTEMVGDFEADFYDVNGLLLDSRKRREHLSQEDVQKNKAIMENLTKGAWDNCEFQRRPSLPPPPPKHVSWKEYITAEAGKPPCLGRNIVSKGSTKAFKATVGMRYDQFWKVSAINYMTSSNSMETIVKLSLLDVLEVIAPFKQFQKLREFMTTKLPEGFPVKIEIPVFPTVTAKVTFTSFQWREDLPQNLFFIPPNYREDPSRFPDL</sequence>
<dbReference type="PROSITE" id="PS50088">
    <property type="entry name" value="ANK_REPEAT"/>
    <property type="match status" value="1"/>
</dbReference>
<evidence type="ECO:0000256" key="4">
    <source>
        <dbReference type="ARBA" id="ARBA00023043"/>
    </source>
</evidence>
<keyword evidence="11" id="KW-1185">Reference proteome</keyword>
<accession>A0AA88XRG4</accession>
<dbReference type="Pfam" id="PF12796">
    <property type="entry name" value="Ank_2"/>
    <property type="match status" value="1"/>
</dbReference>
<evidence type="ECO:0000256" key="5">
    <source>
        <dbReference type="ARBA" id="ARBA00023136"/>
    </source>
</evidence>
<keyword evidence="3" id="KW-0256">Endoplasmic reticulum</keyword>
<dbReference type="InterPro" id="IPR036770">
    <property type="entry name" value="Ankyrin_rpt-contain_sf"/>
</dbReference>
<evidence type="ECO:0000256" key="1">
    <source>
        <dbReference type="ARBA" id="ARBA00004586"/>
    </source>
</evidence>
<evidence type="ECO:0000256" key="6">
    <source>
        <dbReference type="ARBA" id="ARBA00023186"/>
    </source>
</evidence>
<feature type="repeat" description="ANK" evidence="8">
    <location>
        <begin position="39"/>
        <end position="71"/>
    </location>
</feature>
<dbReference type="AlphaFoldDB" id="A0AA88XRG4"/>
<gene>
    <name evidence="10" type="ORF">FSP39_011985</name>
</gene>
<keyword evidence="5" id="KW-0472">Membrane</keyword>
<dbReference type="Pfam" id="PF11904">
    <property type="entry name" value="ANKRD13_C"/>
    <property type="match status" value="1"/>
</dbReference>
<dbReference type="FunFam" id="1.25.40.20:FF:000302">
    <property type="entry name" value="Ankyrin repeat containing protein"/>
    <property type="match status" value="1"/>
</dbReference>
<keyword evidence="4 8" id="KW-0040">ANK repeat</keyword>
<name>A0AA88XRG4_PINIB</name>
<evidence type="ECO:0000256" key="8">
    <source>
        <dbReference type="PROSITE-ProRule" id="PRU00023"/>
    </source>
</evidence>
<dbReference type="GO" id="GO:0006621">
    <property type="term" value="P:protein retention in ER lumen"/>
    <property type="evidence" value="ECO:0007669"/>
    <property type="project" value="TreeGrafter"/>
</dbReference>
<protein>
    <recommendedName>
        <fullName evidence="9">Ankyrin repeat domain-containing protein</fullName>
    </recommendedName>
</protein>
<reference evidence="10" key="1">
    <citation type="submission" date="2019-08" db="EMBL/GenBank/DDBJ databases">
        <title>The improved chromosome-level genome for the pearl oyster Pinctada fucata martensii using PacBio sequencing and Hi-C.</title>
        <authorList>
            <person name="Zheng Z."/>
        </authorList>
    </citation>
    <scope>NUCLEOTIDE SEQUENCE</scope>
    <source>
        <strain evidence="10">ZZ-2019</strain>
        <tissue evidence="10">Adductor muscle</tissue>
    </source>
</reference>
<comment type="function">
    <text evidence="7">Acts as a molecular chaperone for G protein-coupled receptors, regulating their biogenesis and exit from the ER.</text>
</comment>
<dbReference type="SUPFAM" id="SSF48403">
    <property type="entry name" value="Ankyrin repeat"/>
    <property type="match status" value="1"/>
</dbReference>
<evidence type="ECO:0000313" key="10">
    <source>
        <dbReference type="EMBL" id="KAK3090455.1"/>
    </source>
</evidence>
<dbReference type="GO" id="GO:0005789">
    <property type="term" value="C:endoplasmic reticulum membrane"/>
    <property type="evidence" value="ECO:0007669"/>
    <property type="project" value="UniProtKB-SubCell"/>
</dbReference>
<dbReference type="InterPro" id="IPR021832">
    <property type="entry name" value="ANKRD13"/>
</dbReference>
<dbReference type="PROSITE" id="PS50297">
    <property type="entry name" value="ANK_REP_REGION"/>
    <property type="match status" value="1"/>
</dbReference>
<keyword evidence="2" id="KW-0677">Repeat</keyword>
<dbReference type="Proteomes" id="UP001186944">
    <property type="component" value="Unassembled WGS sequence"/>
</dbReference>
<dbReference type="SMART" id="SM00248">
    <property type="entry name" value="ANK"/>
    <property type="match status" value="2"/>
</dbReference>
<evidence type="ECO:0000313" key="11">
    <source>
        <dbReference type="Proteomes" id="UP001186944"/>
    </source>
</evidence>
<dbReference type="PANTHER" id="PTHR12447:SF25">
    <property type="entry name" value="ANKYRIN REPEAT DOMAIN-CONTAINING PROTEIN 13C"/>
    <property type="match status" value="1"/>
</dbReference>
<comment type="subcellular location">
    <subcellularLocation>
        <location evidence="1">Endoplasmic reticulum membrane</location>
    </subcellularLocation>
</comment>
<dbReference type="InterPro" id="IPR002110">
    <property type="entry name" value="Ankyrin_rpt"/>
</dbReference>
<feature type="domain" description="Ankyrin repeat" evidence="9">
    <location>
        <begin position="155"/>
        <end position="429"/>
    </location>
</feature>
<comment type="caution">
    <text evidence="10">The sequence shown here is derived from an EMBL/GenBank/DDBJ whole genome shotgun (WGS) entry which is preliminary data.</text>
</comment>
<evidence type="ECO:0000259" key="9">
    <source>
        <dbReference type="Pfam" id="PF11904"/>
    </source>
</evidence>
<evidence type="ECO:0000256" key="7">
    <source>
        <dbReference type="ARBA" id="ARBA00037107"/>
    </source>
</evidence>
<dbReference type="Gene3D" id="1.25.40.20">
    <property type="entry name" value="Ankyrin repeat-containing domain"/>
    <property type="match status" value="1"/>
</dbReference>
<evidence type="ECO:0000256" key="2">
    <source>
        <dbReference type="ARBA" id="ARBA00022737"/>
    </source>
</evidence>
<dbReference type="EMBL" id="VSWD01000010">
    <property type="protein sequence ID" value="KAK3090455.1"/>
    <property type="molecule type" value="Genomic_DNA"/>
</dbReference>
<dbReference type="PANTHER" id="PTHR12447">
    <property type="entry name" value="ANKYRIN REPEAT DOMAIN-CONTAINING PROTEIN 13"/>
    <property type="match status" value="1"/>
</dbReference>
<proteinExistence type="predicted"/>
<evidence type="ECO:0000256" key="3">
    <source>
        <dbReference type="ARBA" id="ARBA00022824"/>
    </source>
</evidence>
<dbReference type="GO" id="GO:0005102">
    <property type="term" value="F:signaling receptor binding"/>
    <property type="evidence" value="ECO:0007669"/>
    <property type="project" value="TreeGrafter"/>
</dbReference>
<organism evidence="10 11">
    <name type="scientific">Pinctada imbricata</name>
    <name type="common">Atlantic pearl-oyster</name>
    <name type="synonym">Pinctada martensii</name>
    <dbReference type="NCBI Taxonomy" id="66713"/>
    <lineage>
        <taxon>Eukaryota</taxon>
        <taxon>Metazoa</taxon>
        <taxon>Spiralia</taxon>
        <taxon>Lophotrochozoa</taxon>
        <taxon>Mollusca</taxon>
        <taxon>Bivalvia</taxon>
        <taxon>Autobranchia</taxon>
        <taxon>Pteriomorphia</taxon>
        <taxon>Pterioida</taxon>
        <taxon>Pterioidea</taxon>
        <taxon>Pteriidae</taxon>
        <taxon>Pinctada</taxon>
    </lineage>
</organism>
<dbReference type="InterPro" id="IPR055285">
    <property type="entry name" value="ANKRD13_C"/>
</dbReference>